<dbReference type="PANTHER" id="PTHR43124:SF10">
    <property type="entry name" value="PURINE EFFLUX PUMP PBUE"/>
    <property type="match status" value="1"/>
</dbReference>
<dbReference type="Pfam" id="PF07690">
    <property type="entry name" value="MFS_1"/>
    <property type="match status" value="1"/>
</dbReference>
<dbReference type="CDD" id="cd17324">
    <property type="entry name" value="MFS_NepI_like"/>
    <property type="match status" value="1"/>
</dbReference>
<keyword evidence="2" id="KW-1003">Cell membrane</keyword>
<dbReference type="EMBL" id="JAAGOH010000009">
    <property type="protein sequence ID" value="NDY91397.1"/>
    <property type="molecule type" value="Genomic_DNA"/>
</dbReference>
<feature type="transmembrane region" description="Helical" evidence="6">
    <location>
        <begin position="369"/>
        <end position="388"/>
    </location>
</feature>
<evidence type="ECO:0000256" key="1">
    <source>
        <dbReference type="ARBA" id="ARBA00004651"/>
    </source>
</evidence>
<evidence type="ECO:0000256" key="4">
    <source>
        <dbReference type="ARBA" id="ARBA00022989"/>
    </source>
</evidence>
<dbReference type="SUPFAM" id="SSF103473">
    <property type="entry name" value="MFS general substrate transporter"/>
    <property type="match status" value="1"/>
</dbReference>
<protein>
    <submittedName>
        <fullName evidence="8">MFS transporter</fullName>
    </submittedName>
</protein>
<feature type="transmembrane region" description="Helical" evidence="6">
    <location>
        <begin position="207"/>
        <end position="230"/>
    </location>
</feature>
<keyword evidence="3 6" id="KW-0812">Transmembrane</keyword>
<evidence type="ECO:0000313" key="9">
    <source>
        <dbReference type="Proteomes" id="UP000484255"/>
    </source>
</evidence>
<evidence type="ECO:0000256" key="2">
    <source>
        <dbReference type="ARBA" id="ARBA00022475"/>
    </source>
</evidence>
<dbReference type="AlphaFoldDB" id="A0A7C9PGJ4"/>
<feature type="transmembrane region" description="Helical" evidence="6">
    <location>
        <begin position="329"/>
        <end position="357"/>
    </location>
</feature>
<evidence type="ECO:0000256" key="6">
    <source>
        <dbReference type="SAM" id="Phobius"/>
    </source>
</evidence>
<feature type="transmembrane region" description="Helical" evidence="6">
    <location>
        <begin position="299"/>
        <end position="317"/>
    </location>
</feature>
<dbReference type="GO" id="GO:0005886">
    <property type="term" value="C:plasma membrane"/>
    <property type="evidence" value="ECO:0007669"/>
    <property type="project" value="UniProtKB-SubCell"/>
</dbReference>
<keyword evidence="4 6" id="KW-1133">Transmembrane helix</keyword>
<comment type="subcellular location">
    <subcellularLocation>
        <location evidence="1">Cell membrane</location>
        <topology evidence="1">Multi-pass membrane protein</topology>
    </subcellularLocation>
</comment>
<evidence type="ECO:0000313" key="8">
    <source>
        <dbReference type="EMBL" id="NDY91397.1"/>
    </source>
</evidence>
<proteinExistence type="predicted"/>
<keyword evidence="5 6" id="KW-0472">Membrane</keyword>
<dbReference type="Proteomes" id="UP000484255">
    <property type="component" value="Unassembled WGS sequence"/>
</dbReference>
<feature type="transmembrane region" description="Helical" evidence="6">
    <location>
        <begin position="78"/>
        <end position="97"/>
    </location>
</feature>
<feature type="domain" description="Major facilitator superfamily (MFS) profile" evidence="7">
    <location>
        <begin position="12"/>
        <end position="392"/>
    </location>
</feature>
<dbReference type="Gene3D" id="1.20.1250.20">
    <property type="entry name" value="MFS general substrate transporter like domains"/>
    <property type="match status" value="1"/>
</dbReference>
<dbReference type="PROSITE" id="PS50850">
    <property type="entry name" value="MFS"/>
    <property type="match status" value="1"/>
</dbReference>
<feature type="transmembrane region" description="Helical" evidence="6">
    <location>
        <begin position="51"/>
        <end position="71"/>
    </location>
</feature>
<keyword evidence="9" id="KW-1185">Reference proteome</keyword>
<dbReference type="InterPro" id="IPR011701">
    <property type="entry name" value="MFS"/>
</dbReference>
<evidence type="ECO:0000256" key="3">
    <source>
        <dbReference type="ARBA" id="ARBA00022692"/>
    </source>
</evidence>
<feature type="transmembrane region" description="Helical" evidence="6">
    <location>
        <begin position="139"/>
        <end position="158"/>
    </location>
</feature>
<name>A0A7C9PGJ4_9BURK</name>
<feature type="transmembrane region" description="Helical" evidence="6">
    <location>
        <begin position="103"/>
        <end position="127"/>
    </location>
</feature>
<accession>A0A7C9PGJ4</accession>
<feature type="transmembrane region" description="Helical" evidence="6">
    <location>
        <begin position="12"/>
        <end position="31"/>
    </location>
</feature>
<dbReference type="GO" id="GO:0022857">
    <property type="term" value="F:transmembrane transporter activity"/>
    <property type="evidence" value="ECO:0007669"/>
    <property type="project" value="InterPro"/>
</dbReference>
<feature type="transmembrane region" description="Helical" evidence="6">
    <location>
        <begin position="242"/>
        <end position="263"/>
    </location>
</feature>
<feature type="transmembrane region" description="Helical" evidence="6">
    <location>
        <begin position="164"/>
        <end position="186"/>
    </location>
</feature>
<dbReference type="InterPro" id="IPR036259">
    <property type="entry name" value="MFS_trans_sf"/>
</dbReference>
<dbReference type="RefSeq" id="WP_163457252.1">
    <property type="nucleotide sequence ID" value="NZ_JAAGOH010000009.1"/>
</dbReference>
<organism evidence="8 9">
    <name type="scientific">Ideonella livida</name>
    <dbReference type="NCBI Taxonomy" id="2707176"/>
    <lineage>
        <taxon>Bacteria</taxon>
        <taxon>Pseudomonadati</taxon>
        <taxon>Pseudomonadota</taxon>
        <taxon>Betaproteobacteria</taxon>
        <taxon>Burkholderiales</taxon>
        <taxon>Sphaerotilaceae</taxon>
        <taxon>Ideonella</taxon>
    </lineage>
</organism>
<evidence type="ECO:0000259" key="7">
    <source>
        <dbReference type="PROSITE" id="PS50850"/>
    </source>
</evidence>
<reference evidence="8 9" key="1">
    <citation type="submission" date="2020-02" db="EMBL/GenBank/DDBJ databases">
        <title>Ideonella bacterium strain TBM-1.</title>
        <authorList>
            <person name="Chen W.-M."/>
        </authorList>
    </citation>
    <scope>NUCLEOTIDE SEQUENCE [LARGE SCALE GENOMIC DNA]</scope>
    <source>
        <strain evidence="8 9">TBM-1</strain>
    </source>
</reference>
<dbReference type="InterPro" id="IPR020846">
    <property type="entry name" value="MFS_dom"/>
</dbReference>
<evidence type="ECO:0000256" key="5">
    <source>
        <dbReference type="ARBA" id="ARBA00023136"/>
    </source>
</evidence>
<comment type="caution">
    <text evidence="8">The sequence shown here is derived from an EMBL/GenBank/DDBJ whole genome shotgun (WGS) entry which is preliminary data.</text>
</comment>
<gene>
    <name evidence="8" type="ORF">G3A44_09360</name>
</gene>
<dbReference type="PANTHER" id="PTHR43124">
    <property type="entry name" value="PURINE EFFLUX PUMP PBUE"/>
    <property type="match status" value="1"/>
</dbReference>
<dbReference type="InterPro" id="IPR050189">
    <property type="entry name" value="MFS_Efflux_Transporters"/>
</dbReference>
<feature type="transmembrane region" description="Helical" evidence="6">
    <location>
        <begin position="275"/>
        <end position="293"/>
    </location>
</feature>
<sequence length="396" mass="41529">MSVSAAGLSRGGRWSLLTGNFAIGCGVMVVPGSLNSLTRSLDISVALAGQLITAAALAMCLGAPLLAALLGGVDRRRLLTLALLWYALGHAASALAPDFGALLPLRAACMLAAAVFTPQAAAAVGWLSDPSRRGRDIAFIFLGWSLASVLGMPLHSYIGETLGWRYAFGLVAVLSLGGALWLWNALPDQVRPPGLALRDWAQVLTHPVWMGIVAVTALSGAGQFSLFTYMAPIYREVLQADAATISLLFAWFGALGLVGNLYLGRRLDRMGPPRVVATTLCGMLLAVLAWPWAGSTVTMMLVLAPWAFSGFATNSSQQARLTQVAPHRASALLALNTSAIYLGQAIGAGSGGLLVAANLQAGRPFHAGLSWAASAWLLLALLLSLWAARRQRRDPP</sequence>